<dbReference type="PROSITE" id="PS50865">
    <property type="entry name" value="ZF_MYND_2"/>
    <property type="match status" value="1"/>
</dbReference>
<dbReference type="STRING" id="1229662.W3X6U4"/>
<dbReference type="SUPFAM" id="SSF144232">
    <property type="entry name" value="HIT/MYND zinc finger-like"/>
    <property type="match status" value="1"/>
</dbReference>
<keyword evidence="3" id="KW-0862">Zinc</keyword>
<dbReference type="PROSITE" id="PS01360">
    <property type="entry name" value="ZF_MYND_1"/>
    <property type="match status" value="1"/>
</dbReference>
<organism evidence="6 7">
    <name type="scientific">Pestalotiopsis fici (strain W106-1 / CGMCC3.15140)</name>
    <dbReference type="NCBI Taxonomy" id="1229662"/>
    <lineage>
        <taxon>Eukaryota</taxon>
        <taxon>Fungi</taxon>
        <taxon>Dikarya</taxon>
        <taxon>Ascomycota</taxon>
        <taxon>Pezizomycotina</taxon>
        <taxon>Sordariomycetes</taxon>
        <taxon>Xylariomycetidae</taxon>
        <taxon>Amphisphaeriales</taxon>
        <taxon>Sporocadaceae</taxon>
        <taxon>Pestalotiopsis</taxon>
    </lineage>
</organism>
<dbReference type="GeneID" id="19271749"/>
<dbReference type="InterPro" id="IPR027974">
    <property type="entry name" value="DUF4470"/>
</dbReference>
<evidence type="ECO:0000313" key="6">
    <source>
        <dbReference type="EMBL" id="ETS81734.1"/>
    </source>
</evidence>
<dbReference type="Pfam" id="PF01753">
    <property type="entry name" value="zf-MYND"/>
    <property type="match status" value="1"/>
</dbReference>
<keyword evidence="2 4" id="KW-0863">Zinc-finger</keyword>
<keyword evidence="1" id="KW-0479">Metal-binding</keyword>
<dbReference type="InterPro" id="IPR002893">
    <property type="entry name" value="Znf_MYND"/>
</dbReference>
<dbReference type="eggNOG" id="ENOG502S2D3">
    <property type="taxonomic scope" value="Eukaryota"/>
</dbReference>
<feature type="domain" description="MYND-type" evidence="5">
    <location>
        <begin position="12"/>
        <end position="50"/>
    </location>
</feature>
<dbReference type="Pfam" id="PF14737">
    <property type="entry name" value="DUF4470"/>
    <property type="match status" value="1"/>
</dbReference>
<protein>
    <recommendedName>
        <fullName evidence="5">MYND-type domain-containing protein</fullName>
    </recommendedName>
</protein>
<dbReference type="KEGG" id="pfy:PFICI_06736"/>
<keyword evidence="7" id="KW-1185">Reference proteome</keyword>
<dbReference type="InParanoid" id="W3X6U4"/>
<accession>W3X6U4</accession>
<dbReference type="EMBL" id="KI912112">
    <property type="protein sequence ID" value="ETS81734.1"/>
    <property type="molecule type" value="Genomic_DNA"/>
</dbReference>
<name>W3X6U4_PESFW</name>
<reference evidence="7" key="1">
    <citation type="journal article" date="2015" name="BMC Genomics">
        <title>Genomic and transcriptomic analysis of the endophytic fungus Pestalotiopsis fici reveals its lifestyle and high potential for synthesis of natural products.</title>
        <authorList>
            <person name="Wang X."/>
            <person name="Zhang X."/>
            <person name="Liu L."/>
            <person name="Xiang M."/>
            <person name="Wang W."/>
            <person name="Sun X."/>
            <person name="Che Y."/>
            <person name="Guo L."/>
            <person name="Liu G."/>
            <person name="Guo L."/>
            <person name="Wang C."/>
            <person name="Yin W.B."/>
            <person name="Stadler M."/>
            <person name="Zhang X."/>
            <person name="Liu X."/>
        </authorList>
    </citation>
    <scope>NUCLEOTIDE SEQUENCE [LARGE SCALE GENOMIC DNA]</scope>
    <source>
        <strain evidence="7">W106-1 / CGMCC3.15140</strain>
    </source>
</reference>
<evidence type="ECO:0000256" key="3">
    <source>
        <dbReference type="ARBA" id="ARBA00022833"/>
    </source>
</evidence>
<dbReference type="HOGENOM" id="CLU_018400_3_0_1"/>
<dbReference type="Gene3D" id="6.10.140.2220">
    <property type="match status" value="1"/>
</dbReference>
<gene>
    <name evidence="6" type="ORF">PFICI_06736</name>
</gene>
<evidence type="ECO:0000256" key="2">
    <source>
        <dbReference type="ARBA" id="ARBA00022771"/>
    </source>
</evidence>
<evidence type="ECO:0000259" key="5">
    <source>
        <dbReference type="PROSITE" id="PS50865"/>
    </source>
</evidence>
<proteinExistence type="predicted"/>
<sequence>MASRIQITKTVCSHCYKSNETLSSCAGCHLVQYCDKACQTAHWSKHKLDCKSKLSKDQWVPQFELENRLPAWVEVNPNPAQGEAPFTGFNAPGHPRAMPAIDVLRLDENEGADWSQPLNLLFPVSGDVSSVVKTVVDLPETFSAPLRIVINDLSSLGIRNYMLILMAISSKDPTITAELAVNLWYNEFWPSTYAGALRRMIKSVVNRLGDFSNLADISAEGMTDLHVAGPSFEQRKVDERRFGGHTLKIYLSQKQCLALGPCYEGYDMKKDIADLKSQRAKPWEAQGARRDDWDTILMRIPPSWREPFYKYFNERIVLPFGAFRHKTWYTNNTLRLVGTSFTNPLESWDLNEVLATEAGVSRNDIYGKLFFYVRGLFEKFIVRLRSLKVDFEVHNCDPVELSEHLSGIEFDRIMVSYLGHFQVWGLQTMLDTFRPLLKSTMQNRHATLIDKHSSFNRDLFDFNHCNICNPGYPLTLRKLRTSSEVLSESEGVELFMQPGSSSRPNPWDFMGHFRTSWTWKRLMAHRIIESFDGDWELYQKIHRFDEIAAETGMRKKVNTVVEFKPLALKLAKQNEGKTRATPESQAEFNALLAFNPLSDCRYVEWQRNPAGVATGLTGTTAGRHGPTCYKE</sequence>
<dbReference type="RefSeq" id="XP_007833508.1">
    <property type="nucleotide sequence ID" value="XM_007835317.1"/>
</dbReference>
<dbReference type="Proteomes" id="UP000030651">
    <property type="component" value="Unassembled WGS sequence"/>
</dbReference>
<evidence type="ECO:0000256" key="4">
    <source>
        <dbReference type="PROSITE-ProRule" id="PRU00134"/>
    </source>
</evidence>
<dbReference type="OrthoDB" id="5282002at2759"/>
<dbReference type="AlphaFoldDB" id="W3X6U4"/>
<dbReference type="GO" id="GO:0008270">
    <property type="term" value="F:zinc ion binding"/>
    <property type="evidence" value="ECO:0007669"/>
    <property type="project" value="UniProtKB-KW"/>
</dbReference>
<evidence type="ECO:0000256" key="1">
    <source>
        <dbReference type="ARBA" id="ARBA00022723"/>
    </source>
</evidence>
<dbReference type="OMA" id="HKLDCKS"/>
<evidence type="ECO:0000313" key="7">
    <source>
        <dbReference type="Proteomes" id="UP000030651"/>
    </source>
</evidence>